<protein>
    <recommendedName>
        <fullName evidence="3">Arc-like DNA binding domain-containing protein</fullName>
    </recommendedName>
</protein>
<evidence type="ECO:0000313" key="1">
    <source>
        <dbReference type="EMBL" id="TLC99646.1"/>
    </source>
</evidence>
<evidence type="ECO:0008006" key="3">
    <source>
        <dbReference type="Google" id="ProtNLM"/>
    </source>
</evidence>
<dbReference type="Proteomes" id="UP000306509">
    <property type="component" value="Unassembled WGS sequence"/>
</dbReference>
<proteinExistence type="predicted"/>
<dbReference type="EMBL" id="QGQD01000067">
    <property type="protein sequence ID" value="TLC99646.1"/>
    <property type="molecule type" value="Genomic_DNA"/>
</dbReference>
<dbReference type="InterPro" id="IPR013321">
    <property type="entry name" value="Arc_rbn_hlx_hlx"/>
</dbReference>
<dbReference type="Gene3D" id="1.10.1220.10">
    <property type="entry name" value="Met repressor-like"/>
    <property type="match status" value="1"/>
</dbReference>
<dbReference type="AlphaFoldDB" id="A0A4U8Q4K8"/>
<comment type="caution">
    <text evidence="1">The sequence shown here is derived from an EMBL/GenBank/DDBJ whole genome shotgun (WGS) entry which is preliminary data.</text>
</comment>
<dbReference type="GO" id="GO:0006355">
    <property type="term" value="P:regulation of DNA-templated transcription"/>
    <property type="evidence" value="ECO:0007669"/>
    <property type="project" value="InterPro"/>
</dbReference>
<dbReference type="RefSeq" id="WP_027294285.1">
    <property type="nucleotide sequence ID" value="NZ_JTGN01000007.1"/>
</dbReference>
<organism evidence="1 2">
    <name type="scientific">Robinsoniella peoriensis</name>
    <dbReference type="NCBI Taxonomy" id="180332"/>
    <lineage>
        <taxon>Bacteria</taxon>
        <taxon>Bacillati</taxon>
        <taxon>Bacillota</taxon>
        <taxon>Clostridia</taxon>
        <taxon>Lachnospirales</taxon>
        <taxon>Lachnospiraceae</taxon>
        <taxon>Robinsoniella</taxon>
    </lineage>
</organism>
<accession>A0A4U8Q4K8</accession>
<keyword evidence="2" id="KW-1185">Reference proteome</keyword>
<reference evidence="1 2" key="1">
    <citation type="journal article" date="2019" name="Anaerobe">
        <title>Detection of Robinsoniella peoriensis in multiple bone samples of a trauma patient.</title>
        <authorList>
            <person name="Schrottner P."/>
            <person name="Hartwich K."/>
            <person name="Bunk B."/>
            <person name="Schober I."/>
            <person name="Helbig S."/>
            <person name="Rudolph W.W."/>
            <person name="Gunzer F."/>
        </authorList>
    </citation>
    <scope>NUCLEOTIDE SEQUENCE [LARGE SCALE GENOMIC DNA]</scope>
    <source>
        <strain evidence="1 2">DSM 106044</strain>
    </source>
</reference>
<evidence type="ECO:0000313" key="2">
    <source>
        <dbReference type="Proteomes" id="UP000306509"/>
    </source>
</evidence>
<name>A0A4U8Q4K8_9FIRM</name>
<dbReference type="STRING" id="180332.GCA_000797495_05285"/>
<gene>
    <name evidence="1" type="ORF">DSM106044_03438</name>
</gene>
<sequence>MDAEKKPYIVNGERVTLEEYRKTKYEDLRVRVPKGKKEEIKKFVATTDESLNSFINKAIDEKIERDKLNI</sequence>